<dbReference type="PANTHER" id="PTHR10811">
    <property type="entry name" value="FRINGE-RELATED"/>
    <property type="match status" value="1"/>
</dbReference>
<evidence type="ECO:0000256" key="2">
    <source>
        <dbReference type="ARBA" id="ARBA00008661"/>
    </source>
</evidence>
<keyword evidence="6" id="KW-0735">Signal-anchor</keyword>
<dbReference type="InterPro" id="IPR003378">
    <property type="entry name" value="Fringe-like_glycosylTrfase"/>
</dbReference>
<sequence length="473" mass="53315">MLPIVYLLLLCCCTSLSHGQMLNFRDIVVVVMSQPDSHDTSLAESLREDIHKQAESHNQAPPPVHFAHTDFTHPGAWTIVPILPQLDALYGRNSSYVLFCQSSTHVDLQKLVKILQKFVPKQEKWYGHALRDREPTIIHHFAFPKNPSIFKYPNLASGVVMTKTLIRKLAHRLREGDFPRNPDFSIDAAYELALYIWQEGKGPELTHLDAICAKPGPHCATKPRIFSPCGNPVQTKDIYLAVKTCSKFHDERLPIVKSTWGKYASRINFFSDVEDLKLGTISLGVPNTERGHCGKTLAVLGYAATQYIIDPTIKWLVIADDDTILSVSRLRQFLSCYDPSLKVALGERYGYSVVLPREIGGYNYITGGGGIVLSMPLVQELAKRGSCTCPSDSTPDDMYLGICLANLDIPIIHSPHFHQARPSDYAKNYLLSQKPVSFHKHWMVDPVKVYQEWFEIDDLSLSPNHKNEDHDEL</sequence>
<evidence type="ECO:0000313" key="12">
    <source>
        <dbReference type="Proteomes" id="UP000504606"/>
    </source>
</evidence>
<keyword evidence="4" id="KW-0808">Transferase</keyword>
<evidence type="ECO:0000259" key="11">
    <source>
        <dbReference type="Pfam" id="PF02434"/>
    </source>
</evidence>
<keyword evidence="3" id="KW-0328">Glycosyltransferase</keyword>
<evidence type="ECO:0000256" key="10">
    <source>
        <dbReference type="SAM" id="SignalP"/>
    </source>
</evidence>
<evidence type="ECO:0000256" key="4">
    <source>
        <dbReference type="ARBA" id="ARBA00022679"/>
    </source>
</evidence>
<keyword evidence="5" id="KW-0812">Transmembrane</keyword>
<name>A0A6J1SS49_FRAOC</name>
<dbReference type="Proteomes" id="UP000504606">
    <property type="component" value="Unplaced"/>
</dbReference>
<evidence type="ECO:0000256" key="6">
    <source>
        <dbReference type="ARBA" id="ARBA00022968"/>
    </source>
</evidence>
<dbReference type="Pfam" id="PF02434">
    <property type="entry name" value="Fringe"/>
    <property type="match status" value="1"/>
</dbReference>
<dbReference type="GO" id="GO:0016757">
    <property type="term" value="F:glycosyltransferase activity"/>
    <property type="evidence" value="ECO:0007669"/>
    <property type="project" value="UniProtKB-KW"/>
</dbReference>
<evidence type="ECO:0000256" key="7">
    <source>
        <dbReference type="ARBA" id="ARBA00022989"/>
    </source>
</evidence>
<feature type="signal peptide" evidence="10">
    <location>
        <begin position="1"/>
        <end position="19"/>
    </location>
</feature>
<evidence type="ECO:0000256" key="5">
    <source>
        <dbReference type="ARBA" id="ARBA00022692"/>
    </source>
</evidence>
<dbReference type="Gene3D" id="3.90.550.50">
    <property type="match status" value="2"/>
</dbReference>
<reference evidence="13" key="1">
    <citation type="submission" date="2025-08" db="UniProtKB">
        <authorList>
            <consortium name="RefSeq"/>
        </authorList>
    </citation>
    <scope>IDENTIFICATION</scope>
    <source>
        <tissue evidence="13">Whole organism</tissue>
    </source>
</reference>
<keyword evidence="8" id="KW-0472">Membrane</keyword>
<accession>A0A6J1SS49</accession>
<protein>
    <submittedName>
        <fullName evidence="13">Beta-1,3-glucosyltransferase</fullName>
    </submittedName>
</protein>
<keyword evidence="10" id="KW-0732">Signal</keyword>
<dbReference type="GO" id="GO:0016020">
    <property type="term" value="C:membrane"/>
    <property type="evidence" value="ECO:0007669"/>
    <property type="project" value="UniProtKB-SubCell"/>
</dbReference>
<dbReference type="GO" id="GO:0012505">
    <property type="term" value="C:endomembrane system"/>
    <property type="evidence" value="ECO:0007669"/>
    <property type="project" value="UniProtKB-SubCell"/>
</dbReference>
<comment type="similarity">
    <text evidence="2">Belongs to the glycosyltransferase 31 family.</text>
</comment>
<keyword evidence="12" id="KW-1185">Reference proteome</keyword>
<dbReference type="FunFam" id="3.90.550.50:FF:000008">
    <property type="entry name" value="Beta-1,3-glucosyltransferase"/>
    <property type="match status" value="1"/>
</dbReference>
<gene>
    <name evidence="13" type="primary">LOC113210365</name>
</gene>
<feature type="domain" description="Fringe-like glycosyltransferase" evidence="11">
    <location>
        <begin position="232"/>
        <end position="450"/>
    </location>
</feature>
<feature type="chain" id="PRO_5026844242" evidence="10">
    <location>
        <begin position="20"/>
        <end position="473"/>
    </location>
</feature>
<dbReference type="RefSeq" id="XP_026284119.1">
    <property type="nucleotide sequence ID" value="XM_026428334.2"/>
</dbReference>
<organism evidence="12 13">
    <name type="scientific">Frankliniella occidentalis</name>
    <name type="common">Western flower thrips</name>
    <name type="synonym">Euthrips occidentalis</name>
    <dbReference type="NCBI Taxonomy" id="133901"/>
    <lineage>
        <taxon>Eukaryota</taxon>
        <taxon>Metazoa</taxon>
        <taxon>Ecdysozoa</taxon>
        <taxon>Arthropoda</taxon>
        <taxon>Hexapoda</taxon>
        <taxon>Insecta</taxon>
        <taxon>Pterygota</taxon>
        <taxon>Neoptera</taxon>
        <taxon>Paraneoptera</taxon>
        <taxon>Thysanoptera</taxon>
        <taxon>Terebrantia</taxon>
        <taxon>Thripoidea</taxon>
        <taxon>Thripidae</taxon>
        <taxon>Frankliniella</taxon>
    </lineage>
</organism>
<evidence type="ECO:0000256" key="1">
    <source>
        <dbReference type="ARBA" id="ARBA00004606"/>
    </source>
</evidence>
<evidence type="ECO:0000256" key="8">
    <source>
        <dbReference type="ARBA" id="ARBA00023136"/>
    </source>
</evidence>
<comment type="subcellular location">
    <subcellularLocation>
        <location evidence="9">Endomembrane system</location>
        <topology evidence="9">Single-pass membrane protein</topology>
    </subcellularLocation>
    <subcellularLocation>
        <location evidence="1">Membrane</location>
        <topology evidence="1">Single-pass type II membrane protein</topology>
    </subcellularLocation>
</comment>
<keyword evidence="7" id="KW-1133">Transmembrane helix</keyword>
<dbReference type="KEGG" id="foc:113210365"/>
<dbReference type="GeneID" id="113210365"/>
<evidence type="ECO:0000256" key="9">
    <source>
        <dbReference type="ARBA" id="ARBA00037847"/>
    </source>
</evidence>
<proteinExistence type="inferred from homology"/>
<evidence type="ECO:0000313" key="13">
    <source>
        <dbReference type="RefSeq" id="XP_026284119.1"/>
    </source>
</evidence>
<dbReference type="AlphaFoldDB" id="A0A6J1SS49"/>
<evidence type="ECO:0000256" key="3">
    <source>
        <dbReference type="ARBA" id="ARBA00022676"/>
    </source>
</evidence>
<dbReference type="OrthoDB" id="421979at2759"/>